<organism evidence="4 5">
    <name type="scientific">Mucilaginibacter phyllosphaerae</name>
    <dbReference type="NCBI Taxonomy" id="1812349"/>
    <lineage>
        <taxon>Bacteria</taxon>
        <taxon>Pseudomonadati</taxon>
        <taxon>Bacteroidota</taxon>
        <taxon>Sphingobacteriia</taxon>
        <taxon>Sphingobacteriales</taxon>
        <taxon>Sphingobacteriaceae</taxon>
        <taxon>Mucilaginibacter</taxon>
    </lineage>
</organism>
<evidence type="ECO:0000313" key="3">
    <source>
        <dbReference type="EMBL" id="MBB3968925.1"/>
    </source>
</evidence>
<reference evidence="4" key="2">
    <citation type="submission" date="2019-03" db="EMBL/GenBank/DDBJ databases">
        <authorList>
            <person name="Yan Y.-Q."/>
            <person name="Du Z.-J."/>
        </authorList>
    </citation>
    <scope>NUCLEOTIDE SEQUENCE</scope>
    <source>
        <strain evidence="4">PP-F2FG21</strain>
    </source>
</reference>
<dbReference type="InterPro" id="IPR041183">
    <property type="entry name" value="Cyclophilin-like"/>
</dbReference>
<dbReference type="Pfam" id="PF18050">
    <property type="entry name" value="Cyclophil_like2"/>
    <property type="match status" value="1"/>
</dbReference>
<protein>
    <recommendedName>
        <fullName evidence="2">Cyclophilin-like domain-containing protein</fullName>
    </recommendedName>
</protein>
<dbReference type="EMBL" id="JACIEG010000002">
    <property type="protein sequence ID" value="MBB3968925.1"/>
    <property type="molecule type" value="Genomic_DNA"/>
</dbReference>
<dbReference type="Proteomes" id="UP000297248">
    <property type="component" value="Unassembled WGS sequence"/>
</dbReference>
<comment type="caution">
    <text evidence="4">The sequence shown here is derived from an EMBL/GenBank/DDBJ whole genome shotgun (WGS) entry which is preliminary data.</text>
</comment>
<reference evidence="4 5" key="1">
    <citation type="journal article" date="2016" name="Int. J. Syst. Evol. Microbiol.">
        <title>Proposal of Mucilaginibacter phyllosphaerae sp. nov. isolated from the phyllosphere of Galium album.</title>
        <authorList>
            <person name="Aydogan E.L."/>
            <person name="Busse H.J."/>
            <person name="Moser G."/>
            <person name="Muller C."/>
            <person name="Kampfer P."/>
            <person name="Glaeser S.P."/>
        </authorList>
    </citation>
    <scope>NUCLEOTIDE SEQUENCE [LARGE SCALE GENOMIC DNA]</scope>
    <source>
        <strain evidence="4 5">PP-F2FG21</strain>
    </source>
</reference>
<keyword evidence="1" id="KW-0732">Signal</keyword>
<dbReference type="AlphaFoldDB" id="A0A4Y8AFB7"/>
<dbReference type="OrthoDB" id="9801466at2"/>
<evidence type="ECO:0000256" key="1">
    <source>
        <dbReference type="SAM" id="SignalP"/>
    </source>
</evidence>
<evidence type="ECO:0000313" key="5">
    <source>
        <dbReference type="Proteomes" id="UP000297248"/>
    </source>
</evidence>
<dbReference type="EMBL" id="SNQG01000002">
    <property type="protein sequence ID" value="TEW67450.1"/>
    <property type="molecule type" value="Genomic_DNA"/>
</dbReference>
<evidence type="ECO:0000313" key="4">
    <source>
        <dbReference type="EMBL" id="TEW67450.1"/>
    </source>
</evidence>
<proteinExistence type="predicted"/>
<evidence type="ECO:0000313" key="6">
    <source>
        <dbReference type="Proteomes" id="UP000583101"/>
    </source>
</evidence>
<feature type="chain" id="PRO_5044616564" description="Cyclophilin-like domain-containing protein" evidence="1">
    <location>
        <begin position="27"/>
        <end position="160"/>
    </location>
</feature>
<dbReference type="PROSITE" id="PS51257">
    <property type="entry name" value="PROKAR_LIPOPROTEIN"/>
    <property type="match status" value="1"/>
</dbReference>
<dbReference type="Gene3D" id="2.40.100.20">
    <property type="match status" value="1"/>
</dbReference>
<feature type="signal peptide" evidence="1">
    <location>
        <begin position="1"/>
        <end position="26"/>
    </location>
</feature>
<gene>
    <name evidence="4" type="ORF">E2R65_05530</name>
    <name evidence="3" type="ORF">GGR35_001517</name>
</gene>
<feature type="domain" description="Cyclophilin-like" evidence="2">
    <location>
        <begin position="50"/>
        <end position="158"/>
    </location>
</feature>
<evidence type="ECO:0000259" key="2">
    <source>
        <dbReference type="Pfam" id="PF18050"/>
    </source>
</evidence>
<dbReference type="SUPFAM" id="SSF50891">
    <property type="entry name" value="Cyclophilin-like"/>
    <property type="match status" value="1"/>
</dbReference>
<dbReference type="Proteomes" id="UP000583101">
    <property type="component" value="Unassembled WGS sequence"/>
</dbReference>
<keyword evidence="6" id="KW-1185">Reference proteome</keyword>
<dbReference type="RefSeq" id="WP_134335503.1">
    <property type="nucleotide sequence ID" value="NZ_BMCZ01000009.1"/>
</dbReference>
<sequence length="160" mass="17145">MKHINRTYLLLLLLLTALAVSSFSCSKGNDDGAGTTPDATNPNTSLKMKITINSKVFTATLANNATGRAFAQLLPLTIQMKDLNANEKFFDLASSLPTQSSNPGNINNGDIMLYGSRTLVLFYKGFQTSFAYTKIGAVNDTDGYATALGNGNVTVTFETE</sequence>
<name>A0A4Y8AFB7_9SPHI</name>
<dbReference type="InterPro" id="IPR029000">
    <property type="entry name" value="Cyclophilin-like_dom_sf"/>
</dbReference>
<accession>A0A4Y8AFB7</accession>
<reference evidence="3 6" key="3">
    <citation type="submission" date="2020-08" db="EMBL/GenBank/DDBJ databases">
        <title>Genomic Encyclopedia of Type Strains, Phase IV (KMG-IV): sequencing the most valuable type-strain genomes for metagenomic binning, comparative biology and taxonomic classification.</title>
        <authorList>
            <person name="Goeker M."/>
        </authorList>
    </citation>
    <scope>NUCLEOTIDE SEQUENCE [LARGE SCALE GENOMIC DNA]</scope>
    <source>
        <strain evidence="3 6">DSM 100995</strain>
    </source>
</reference>